<keyword evidence="2" id="KW-1185">Reference proteome</keyword>
<evidence type="ECO:0000313" key="1">
    <source>
        <dbReference type="EMBL" id="ACR80651.1"/>
    </source>
</evidence>
<dbReference type="RefSeq" id="WP_015869294.1">
    <property type="nucleotide sequence ID" value="NC_012785.1"/>
</dbReference>
<reference evidence="1 2" key="1">
    <citation type="submission" date="2009-06" db="EMBL/GenBank/DDBJ databases">
        <title>Complete sequence of Thermotogales bacterium TBF 19.5.1.</title>
        <authorList>
            <consortium name="US DOE Joint Genome Institute"/>
            <person name="Lucas S."/>
            <person name="Copeland A."/>
            <person name="Lapidus A."/>
            <person name="Glavina del Rio T."/>
            <person name="Tice H."/>
            <person name="Bruce D."/>
            <person name="Goodwin L."/>
            <person name="Pitluck S."/>
            <person name="Chertkov O."/>
            <person name="Brettin T."/>
            <person name="Detter J.C."/>
            <person name="Han C."/>
            <person name="Schmutz J."/>
            <person name="Larimer F."/>
            <person name="Land M."/>
            <person name="Hauser L."/>
            <person name="Kyrpides N."/>
            <person name="Ovchinnikova G."/>
            <person name="Noll K."/>
        </authorList>
    </citation>
    <scope>NUCLEOTIDE SEQUENCE [LARGE SCALE GENOMIC DNA]</scope>
    <source>
        <strain evidence="2">ATCC BAA-1733 / DSM 21960 / TBF 19.5.1</strain>
    </source>
</reference>
<dbReference type="Proteomes" id="UP000002382">
    <property type="component" value="Chromosome"/>
</dbReference>
<evidence type="ECO:0000313" key="2">
    <source>
        <dbReference type="Proteomes" id="UP000002382"/>
    </source>
</evidence>
<name>C5CH48_KOSOT</name>
<sequence length="224" mass="26358">MDIHTYEFGYLMHSTPGTFVNEFEKIISGTVVRSNEYYPSREAISTYLKTKKLADAISKMQQIISVGNYSDKQIARNQRVFDTFSGLVVNKNSKLYGDRIHKTNKYFDYEFDNNIRVRFSPSALDESAKIYYHFIYGLRKRNFKTYRNQYIVESFILKSLEPDHMLVFVFLNTDKSHERYYKQDHITAAAINNIKQTAKIISKLRTDFEKIKSSYGERAKLIPD</sequence>
<gene>
    <name evidence="1" type="ordered locus">Kole_1970</name>
</gene>
<dbReference type="AlphaFoldDB" id="C5CH48"/>
<dbReference type="KEGG" id="kol:Kole_1970"/>
<reference evidence="1 2" key="2">
    <citation type="journal article" date="2011" name="J. Bacteriol.">
        <title>Genome Sequence of Kosmotoga olearia Strain TBF 19.5.1, a Thermophilic Bacterium with a Wide Growth Temperature Range, Isolated from the Troll B Oil Platform in the North Sea.</title>
        <authorList>
            <person name="Swithers K.S."/>
            <person name="Dipippo J.L."/>
            <person name="Bruce D.C."/>
            <person name="Detter C."/>
            <person name="Tapia R."/>
            <person name="Han S."/>
            <person name="Goodwin L.A."/>
            <person name="Han J."/>
            <person name="Woyke T."/>
            <person name="Pitluck S."/>
            <person name="Pennacchio L."/>
            <person name="Nolan M."/>
            <person name="Mikhailova N."/>
            <person name="Land M.L."/>
            <person name="Nesbo C.L."/>
            <person name="Gogarten J.P."/>
            <person name="Noll K.M."/>
        </authorList>
    </citation>
    <scope>NUCLEOTIDE SEQUENCE [LARGE SCALE GENOMIC DNA]</scope>
    <source>
        <strain evidence="2">ATCC BAA-1733 / DSM 21960 / TBF 19.5.1</strain>
    </source>
</reference>
<dbReference type="STRING" id="521045.Kole_1970"/>
<dbReference type="HOGENOM" id="CLU_1233718_0_0_0"/>
<accession>C5CH48</accession>
<dbReference type="EMBL" id="CP001634">
    <property type="protein sequence ID" value="ACR80651.1"/>
    <property type="molecule type" value="Genomic_DNA"/>
</dbReference>
<protein>
    <submittedName>
        <fullName evidence="1">Uncharacterized protein</fullName>
    </submittedName>
</protein>
<proteinExistence type="predicted"/>
<organism evidence="1 2">
    <name type="scientific">Kosmotoga olearia (strain ATCC BAA-1733 / DSM 21960 / TBF 19.5.1)</name>
    <dbReference type="NCBI Taxonomy" id="521045"/>
    <lineage>
        <taxon>Bacteria</taxon>
        <taxon>Thermotogati</taxon>
        <taxon>Thermotogota</taxon>
        <taxon>Thermotogae</taxon>
        <taxon>Kosmotogales</taxon>
        <taxon>Kosmotogaceae</taxon>
        <taxon>Kosmotoga</taxon>
    </lineage>
</organism>